<dbReference type="EMBL" id="BAABJE010000015">
    <property type="protein sequence ID" value="GAA4800969.1"/>
    <property type="molecule type" value="Genomic_DNA"/>
</dbReference>
<reference evidence="3" key="1">
    <citation type="journal article" date="2019" name="Int. J. Syst. Evol. Microbiol.">
        <title>The Global Catalogue of Microorganisms (GCM) 10K type strain sequencing project: providing services to taxonomists for standard genome sequencing and annotation.</title>
        <authorList>
            <consortium name="The Broad Institute Genomics Platform"/>
            <consortium name="The Broad Institute Genome Sequencing Center for Infectious Disease"/>
            <person name="Wu L."/>
            <person name="Ma J."/>
        </authorList>
    </citation>
    <scope>NUCLEOTIDE SEQUENCE [LARGE SCALE GENOMIC DNA]</scope>
    <source>
        <strain evidence="3">JCM 18204</strain>
    </source>
</reference>
<proteinExistence type="predicted"/>
<feature type="chain" id="PRO_5045041574" description="Lipoprotein SmpA/OmlA domain-containing protein" evidence="1">
    <location>
        <begin position="23"/>
        <end position="109"/>
    </location>
</feature>
<feature type="signal peptide" evidence="1">
    <location>
        <begin position="1"/>
        <end position="22"/>
    </location>
</feature>
<evidence type="ECO:0000256" key="1">
    <source>
        <dbReference type="SAM" id="SignalP"/>
    </source>
</evidence>
<evidence type="ECO:0000313" key="2">
    <source>
        <dbReference type="EMBL" id="GAA4800969.1"/>
    </source>
</evidence>
<keyword evidence="3" id="KW-1185">Reference proteome</keyword>
<protein>
    <recommendedName>
        <fullName evidence="4">Lipoprotein SmpA/OmlA domain-containing protein</fullName>
    </recommendedName>
</protein>
<sequence length="109" mass="11935">MRHLPAALIAAALLAAAPLAFAETLLIERVGQEAGMALPARGMRMADVERKFGAPAQRLDPRGGQSRKWPTINRWTYPNFVVYFEKDRVIDAVAIRAGSNEVGPKPPIK</sequence>
<organism evidence="2 3">
    <name type="scientific">Lysobacter hankyongensis</name>
    <dbReference type="NCBI Taxonomy" id="1176535"/>
    <lineage>
        <taxon>Bacteria</taxon>
        <taxon>Pseudomonadati</taxon>
        <taxon>Pseudomonadota</taxon>
        <taxon>Gammaproteobacteria</taxon>
        <taxon>Lysobacterales</taxon>
        <taxon>Lysobacteraceae</taxon>
        <taxon>Lysobacter</taxon>
    </lineage>
</organism>
<gene>
    <name evidence="2" type="ORF">GCM10023307_29370</name>
</gene>
<keyword evidence="1" id="KW-0732">Signal</keyword>
<evidence type="ECO:0000313" key="3">
    <source>
        <dbReference type="Proteomes" id="UP001499959"/>
    </source>
</evidence>
<evidence type="ECO:0008006" key="4">
    <source>
        <dbReference type="Google" id="ProtNLM"/>
    </source>
</evidence>
<dbReference type="Proteomes" id="UP001499959">
    <property type="component" value="Unassembled WGS sequence"/>
</dbReference>
<accession>A0ABP9BW18</accession>
<comment type="caution">
    <text evidence="2">The sequence shown here is derived from an EMBL/GenBank/DDBJ whole genome shotgun (WGS) entry which is preliminary data.</text>
</comment>
<dbReference type="RefSeq" id="WP_345304094.1">
    <property type="nucleotide sequence ID" value="NZ_BAABJE010000015.1"/>
</dbReference>
<name>A0ABP9BW18_9GAMM</name>